<accession>A0A3G1KW23</accession>
<dbReference type="KEGG" id="fwa:DCMF_20015"/>
<evidence type="ECO:0000313" key="13">
    <source>
        <dbReference type="Proteomes" id="UP000323521"/>
    </source>
</evidence>
<dbReference type="AlphaFoldDB" id="A0A3G1KW23"/>
<name>A0A3G1KW23_FORW1</name>
<keyword evidence="4 10" id="KW-0547">Nucleotide-binding</keyword>
<dbReference type="PANTHER" id="PTHR11118">
    <property type="entry name" value="RNA-SPLICING LIGASE RTCB HOMOLOG"/>
    <property type="match status" value="1"/>
</dbReference>
<organism evidence="12 13">
    <name type="scientific">Formimonas warabiya</name>
    <dbReference type="NCBI Taxonomy" id="1761012"/>
    <lineage>
        <taxon>Bacteria</taxon>
        <taxon>Bacillati</taxon>
        <taxon>Bacillota</taxon>
        <taxon>Clostridia</taxon>
        <taxon>Eubacteriales</taxon>
        <taxon>Peptococcaceae</taxon>
        <taxon>Candidatus Formimonas</taxon>
    </lineage>
</organism>
<evidence type="ECO:0000256" key="7">
    <source>
        <dbReference type="ARBA" id="ARBA00023211"/>
    </source>
</evidence>
<comment type="cofactor">
    <cofactor evidence="11">
        <name>Mn(2+)</name>
        <dbReference type="ChEBI" id="CHEBI:29035"/>
    </cofactor>
    <text evidence="11">Binds 2 manganese ions per subunit.</text>
</comment>
<keyword evidence="3 11" id="KW-0479">Metal-binding</keyword>
<feature type="binding site" evidence="11">
    <location>
        <position position="154"/>
    </location>
    <ligand>
        <name>Mn(2+)</name>
        <dbReference type="ChEBI" id="CHEBI:29035"/>
        <label>2</label>
    </ligand>
</feature>
<dbReference type="GO" id="GO:0006396">
    <property type="term" value="P:RNA processing"/>
    <property type="evidence" value="ECO:0007669"/>
    <property type="project" value="InterPro"/>
</dbReference>
<keyword evidence="5" id="KW-0692">RNA repair</keyword>
<evidence type="ECO:0000256" key="11">
    <source>
        <dbReference type="PIRSR" id="PIRSR601233-3"/>
    </source>
</evidence>
<feature type="binding site" evidence="10">
    <location>
        <position position="354"/>
    </location>
    <ligand>
        <name>GMP</name>
        <dbReference type="ChEBI" id="CHEBI:58115"/>
    </ligand>
</feature>
<evidence type="ECO:0000256" key="9">
    <source>
        <dbReference type="PIRSR" id="PIRSR601233-1"/>
    </source>
</evidence>
<proteinExistence type="predicted"/>
<evidence type="ECO:0000256" key="5">
    <source>
        <dbReference type="ARBA" id="ARBA00022800"/>
    </source>
</evidence>
<evidence type="ECO:0000256" key="8">
    <source>
        <dbReference type="ARBA" id="ARBA00047746"/>
    </source>
</evidence>
<evidence type="ECO:0000256" key="1">
    <source>
        <dbReference type="ARBA" id="ARBA00012726"/>
    </source>
</evidence>
<feature type="binding site" evidence="10">
    <location>
        <begin position="122"/>
        <end position="126"/>
    </location>
    <ligand>
        <name>GMP</name>
        <dbReference type="ChEBI" id="CHEBI:58115"/>
    </ligand>
</feature>
<dbReference type="GO" id="GO:0170057">
    <property type="term" value="F:RNA ligase (GTP) activity"/>
    <property type="evidence" value="ECO:0007669"/>
    <property type="project" value="UniProtKB-EC"/>
</dbReference>
<evidence type="ECO:0000256" key="4">
    <source>
        <dbReference type="ARBA" id="ARBA00022741"/>
    </source>
</evidence>
<comment type="catalytic activity">
    <reaction evidence="8">
        <text>a 3'-end 3'-phospho-ribonucleotide-RNA + a 5'-end dephospho-ribonucleoside-RNA + GTP = a ribonucleotidyl-ribonucleotide-RNA + GMP + diphosphate</text>
        <dbReference type="Rhea" id="RHEA:68076"/>
        <dbReference type="Rhea" id="RHEA-COMP:10463"/>
        <dbReference type="Rhea" id="RHEA-COMP:13936"/>
        <dbReference type="Rhea" id="RHEA-COMP:17355"/>
        <dbReference type="ChEBI" id="CHEBI:33019"/>
        <dbReference type="ChEBI" id="CHEBI:37565"/>
        <dbReference type="ChEBI" id="CHEBI:58115"/>
        <dbReference type="ChEBI" id="CHEBI:83062"/>
        <dbReference type="ChEBI" id="CHEBI:138284"/>
        <dbReference type="ChEBI" id="CHEBI:173118"/>
        <dbReference type="EC" id="6.5.1.8"/>
    </reaction>
</comment>
<dbReference type="NCBIfam" id="NF007153">
    <property type="entry name" value="PRK09588.1"/>
    <property type="match status" value="1"/>
</dbReference>
<evidence type="ECO:0000256" key="2">
    <source>
        <dbReference type="ARBA" id="ARBA00022598"/>
    </source>
</evidence>
<dbReference type="InterPro" id="IPR017510">
    <property type="entry name" value="RtcB2"/>
</dbReference>
<feature type="binding site" evidence="11">
    <location>
        <position position="123"/>
    </location>
    <ligand>
        <name>Mn(2+)</name>
        <dbReference type="ChEBI" id="CHEBI:29035"/>
        <label>1</label>
    </ligand>
</feature>
<dbReference type="GO" id="GO:0003972">
    <property type="term" value="F:RNA ligase (ATP) activity"/>
    <property type="evidence" value="ECO:0007669"/>
    <property type="project" value="TreeGrafter"/>
</dbReference>
<keyword evidence="7 11" id="KW-0464">Manganese</keyword>
<dbReference type="GO" id="GO:0005525">
    <property type="term" value="F:GTP binding"/>
    <property type="evidence" value="ECO:0007669"/>
    <property type="project" value="UniProtKB-KW"/>
</dbReference>
<dbReference type="Gene3D" id="3.90.1860.10">
    <property type="entry name" value="tRNA-splicing ligase RtcB"/>
    <property type="match status" value="1"/>
</dbReference>
<dbReference type="Pfam" id="PF01139">
    <property type="entry name" value="RtcB"/>
    <property type="match status" value="2"/>
</dbReference>
<dbReference type="InterPro" id="IPR001233">
    <property type="entry name" value="RtcB"/>
</dbReference>
<dbReference type="GO" id="GO:0042245">
    <property type="term" value="P:RNA repair"/>
    <property type="evidence" value="ECO:0007669"/>
    <property type="project" value="UniProtKB-KW"/>
</dbReference>
<dbReference type="EC" id="6.5.1.8" evidence="1"/>
<evidence type="ECO:0000256" key="6">
    <source>
        <dbReference type="ARBA" id="ARBA00023134"/>
    </source>
</evidence>
<dbReference type="PANTHER" id="PTHR11118:SF1">
    <property type="entry name" value="RNA-SPLICING LIGASE RTCB HOMOLOG"/>
    <property type="match status" value="1"/>
</dbReference>
<sequence>MSNTLLITRGKNWVEHTAMMQLKGLANLKGVVKAVGLPDLHAGKTPIGVAIVSEGIIYPHIIGNDIGCGMGLFNTGIERKRFKMDRWVTRLNHIRELADLETVNPYDEQSPIYDLGTIGSGNHFAEFQVLQEVFDPAEFEKLNISKDDLLLLIHSGSRGYGQSILREFSDPQGYLVGSMEAKCYLKKHRTALLWAERNRIVVANKLIDYLGYASQAATVIDCKHNFLEQKDHLFIHRKGAVSAEVGAVVIPGSRGSLTYIVRPTDKVEESAYSLSHGAGRKWARSLCKSRIRDKYDRDTIRETKLKSWIVCHDADLLFEEAPEAYKNIDMVIESLLEFGLIKIVAALKPVLTYKG</sequence>
<keyword evidence="13" id="KW-1185">Reference proteome</keyword>
<feature type="binding site" evidence="11">
    <location>
        <position position="224"/>
    </location>
    <ligand>
        <name>Mn(2+)</name>
        <dbReference type="ChEBI" id="CHEBI:29035"/>
        <label>2</label>
    </ligand>
</feature>
<gene>
    <name evidence="12" type="ORF">DCMF_20015</name>
</gene>
<protein>
    <recommendedName>
        <fullName evidence="1">3'-phosphate/5'-hydroxy nucleic acid ligase</fullName>
        <ecNumber evidence="1">6.5.1.8</ecNumber>
    </recommendedName>
</protein>
<feature type="binding site" evidence="10">
    <location>
        <begin position="224"/>
        <end position="225"/>
    </location>
    <ligand>
        <name>GMP</name>
        <dbReference type="ChEBI" id="CHEBI:58115"/>
    </ligand>
</feature>
<keyword evidence="6 10" id="KW-0342">GTP-binding</keyword>
<dbReference type="SUPFAM" id="SSF103365">
    <property type="entry name" value="Hypothetical protein PH1602"/>
    <property type="match status" value="1"/>
</dbReference>
<evidence type="ECO:0000313" key="12">
    <source>
        <dbReference type="EMBL" id="ATW26743.1"/>
    </source>
</evidence>
<feature type="active site" description="GMP-histidine intermediate" evidence="9">
    <location>
        <position position="276"/>
    </location>
</feature>
<dbReference type="InterPro" id="IPR036025">
    <property type="entry name" value="RtcB-like_sf"/>
</dbReference>
<dbReference type="Proteomes" id="UP000323521">
    <property type="component" value="Chromosome"/>
</dbReference>
<dbReference type="EMBL" id="CP017634">
    <property type="protein sequence ID" value="ATW26743.1"/>
    <property type="molecule type" value="Genomic_DNA"/>
</dbReference>
<keyword evidence="2 12" id="KW-0436">Ligase</keyword>
<evidence type="ECO:0000256" key="3">
    <source>
        <dbReference type="ARBA" id="ARBA00022723"/>
    </source>
</evidence>
<evidence type="ECO:0000256" key="10">
    <source>
        <dbReference type="PIRSR" id="PIRSR601233-2"/>
    </source>
</evidence>
<feature type="binding site" evidence="10">
    <location>
        <begin position="276"/>
        <end position="279"/>
    </location>
    <ligand>
        <name>GMP</name>
        <dbReference type="ChEBI" id="CHEBI:58115"/>
    </ligand>
</feature>
<dbReference type="GO" id="GO:0046872">
    <property type="term" value="F:metal ion binding"/>
    <property type="evidence" value="ECO:0007669"/>
    <property type="project" value="UniProtKB-KW"/>
</dbReference>
<dbReference type="NCBIfam" id="TIGR03073">
    <property type="entry name" value="release_rtcB"/>
    <property type="match status" value="1"/>
</dbReference>
<reference evidence="12 13" key="1">
    <citation type="submission" date="2016-10" db="EMBL/GenBank/DDBJ databases">
        <title>Complete Genome Sequence of Peptococcaceae strain DCMF.</title>
        <authorList>
            <person name="Edwards R.J."/>
            <person name="Holland S.I."/>
            <person name="Deshpande N.P."/>
            <person name="Wong Y.K."/>
            <person name="Ertan H."/>
            <person name="Manefield M."/>
            <person name="Russell T.L."/>
            <person name="Lee M.J."/>
        </authorList>
    </citation>
    <scope>NUCLEOTIDE SEQUENCE [LARGE SCALE GENOMIC DNA]</scope>
    <source>
        <strain evidence="12 13">DCMF</strain>
    </source>
</reference>
<dbReference type="RefSeq" id="WP_148136063.1">
    <property type="nucleotide sequence ID" value="NZ_CP017634.1"/>
</dbReference>
<dbReference type="OrthoDB" id="9802323at2"/>